<name>A0A1I1BHR0_9BACT</name>
<keyword evidence="2" id="KW-1185">Reference proteome</keyword>
<evidence type="ECO:0000313" key="1">
    <source>
        <dbReference type="EMBL" id="SFB49905.1"/>
    </source>
</evidence>
<proteinExistence type="predicted"/>
<sequence length="61" mass="7101">MNLPYTLGRLWERQGRSKGESREELIGIYLAFEPKLSLAINFIANMALTAKLYIWDFHTNV</sequence>
<evidence type="ECO:0000313" key="2">
    <source>
        <dbReference type="Proteomes" id="UP000198790"/>
    </source>
</evidence>
<protein>
    <submittedName>
        <fullName evidence="1">Uncharacterized protein</fullName>
    </submittedName>
</protein>
<reference evidence="1 2" key="1">
    <citation type="submission" date="2016-10" db="EMBL/GenBank/DDBJ databases">
        <authorList>
            <person name="de Groot N.N."/>
        </authorList>
    </citation>
    <scope>NUCLEOTIDE SEQUENCE [LARGE SCALE GENOMIC DNA]</scope>
    <source>
        <strain evidence="1 2">DSM 23399</strain>
    </source>
</reference>
<dbReference type="Proteomes" id="UP000198790">
    <property type="component" value="Unassembled WGS sequence"/>
</dbReference>
<gene>
    <name evidence="1" type="ORF">SAMN04489723_11416</name>
</gene>
<organism evidence="1 2">
    <name type="scientific">Algoriphagus aquimarinus</name>
    <dbReference type="NCBI Taxonomy" id="237018"/>
    <lineage>
        <taxon>Bacteria</taxon>
        <taxon>Pseudomonadati</taxon>
        <taxon>Bacteroidota</taxon>
        <taxon>Cytophagia</taxon>
        <taxon>Cytophagales</taxon>
        <taxon>Cyclobacteriaceae</taxon>
        <taxon>Algoriphagus</taxon>
    </lineage>
</organism>
<dbReference type="AlphaFoldDB" id="A0A1I1BHR0"/>
<dbReference type="EMBL" id="FOKK01000014">
    <property type="protein sequence ID" value="SFB49905.1"/>
    <property type="molecule type" value="Genomic_DNA"/>
</dbReference>
<accession>A0A1I1BHR0</accession>